<name>X1BHM0_9ZZZZ</name>
<feature type="non-terminal residue" evidence="1">
    <location>
        <position position="60"/>
    </location>
</feature>
<dbReference type="Gene3D" id="2.40.50.140">
    <property type="entry name" value="Nucleic acid-binding proteins"/>
    <property type="match status" value="1"/>
</dbReference>
<dbReference type="SUPFAM" id="SSF50249">
    <property type="entry name" value="Nucleic acid-binding proteins"/>
    <property type="match status" value="1"/>
</dbReference>
<dbReference type="EMBL" id="BART01016361">
    <property type="protein sequence ID" value="GAG80707.1"/>
    <property type="molecule type" value="Genomic_DNA"/>
</dbReference>
<sequence>MVEIKKSTTEIISNKWEEIEELKREGIDPFGHSFSRTHKIKDLIENNKNLQVGECCQGKV</sequence>
<accession>X1BHM0</accession>
<dbReference type="AlphaFoldDB" id="X1BHM0"/>
<evidence type="ECO:0000313" key="1">
    <source>
        <dbReference type="EMBL" id="GAG80707.1"/>
    </source>
</evidence>
<reference evidence="1" key="1">
    <citation type="journal article" date="2014" name="Front. Microbiol.">
        <title>High frequency of phylogenetically diverse reductive dehalogenase-homologous genes in deep subseafloor sedimentary metagenomes.</title>
        <authorList>
            <person name="Kawai M."/>
            <person name="Futagami T."/>
            <person name="Toyoda A."/>
            <person name="Takaki Y."/>
            <person name="Nishi S."/>
            <person name="Hori S."/>
            <person name="Arai W."/>
            <person name="Tsubouchi T."/>
            <person name="Morono Y."/>
            <person name="Uchiyama I."/>
            <person name="Ito T."/>
            <person name="Fujiyama A."/>
            <person name="Inagaki F."/>
            <person name="Takami H."/>
        </authorList>
    </citation>
    <scope>NUCLEOTIDE SEQUENCE</scope>
    <source>
        <strain evidence="1">Expedition CK06-06</strain>
    </source>
</reference>
<proteinExistence type="predicted"/>
<organism evidence="1">
    <name type="scientific">marine sediment metagenome</name>
    <dbReference type="NCBI Taxonomy" id="412755"/>
    <lineage>
        <taxon>unclassified sequences</taxon>
        <taxon>metagenomes</taxon>
        <taxon>ecological metagenomes</taxon>
    </lineage>
</organism>
<comment type="caution">
    <text evidence="1">The sequence shown here is derived from an EMBL/GenBank/DDBJ whole genome shotgun (WGS) entry which is preliminary data.</text>
</comment>
<protein>
    <submittedName>
        <fullName evidence="1">Uncharacterized protein</fullName>
    </submittedName>
</protein>
<dbReference type="InterPro" id="IPR012340">
    <property type="entry name" value="NA-bd_OB-fold"/>
</dbReference>
<gene>
    <name evidence="1" type="ORF">S01H4_31487</name>
</gene>